<reference evidence="1 2" key="1">
    <citation type="submission" date="2018-06" db="EMBL/GenBank/DDBJ databases">
        <title>Comparative genomics reveals the genomic features of Rhizophagus irregularis, R. cerebriforme, R. diaphanum and Gigaspora rosea, and their symbiotic lifestyle signature.</title>
        <authorList>
            <person name="Morin E."/>
            <person name="San Clemente H."/>
            <person name="Chen E.C.H."/>
            <person name="De La Providencia I."/>
            <person name="Hainaut M."/>
            <person name="Kuo A."/>
            <person name="Kohler A."/>
            <person name="Murat C."/>
            <person name="Tang N."/>
            <person name="Roy S."/>
            <person name="Loubradou J."/>
            <person name="Henrissat B."/>
            <person name="Grigoriev I.V."/>
            <person name="Corradi N."/>
            <person name="Roux C."/>
            <person name="Martin F.M."/>
        </authorList>
    </citation>
    <scope>NUCLEOTIDE SEQUENCE [LARGE SCALE GENOMIC DNA]</scope>
    <source>
        <strain evidence="1 2">DAOM 194757</strain>
    </source>
</reference>
<comment type="caution">
    <text evidence="1">The sequence shown here is derived from an EMBL/GenBank/DDBJ whole genome shotgun (WGS) entry which is preliminary data.</text>
</comment>
<keyword evidence="2" id="KW-1185">Reference proteome</keyword>
<proteinExistence type="predicted"/>
<evidence type="ECO:0000313" key="1">
    <source>
        <dbReference type="EMBL" id="RIB11337.1"/>
    </source>
</evidence>
<gene>
    <name evidence="1" type="ORF">C2G38_2203656</name>
</gene>
<name>A0A397UQ48_9GLOM</name>
<dbReference type="OrthoDB" id="2394490at2759"/>
<accession>A0A397UQ48</accession>
<dbReference type="EMBL" id="QKWP01001143">
    <property type="protein sequence ID" value="RIB11337.1"/>
    <property type="molecule type" value="Genomic_DNA"/>
</dbReference>
<protein>
    <submittedName>
        <fullName evidence="1">Uncharacterized protein</fullName>
    </submittedName>
</protein>
<sequence>MILINSIGDDRISDSEYELSVMRSKSKKQSDLCFKLTRTQDGIPTYSFDPKVQLYWSCDMIHLLMDCIEENVDAFWRHHAMFLDWLATNMFTNRSPFAIAQEPQKCEPIDWVDREANADPELTKLLFNRHKTMSTISAMADASQKKRSQPSSLEQNKADDYISNIQKYCATFAVEEALRKILNVVGSLHWTVI</sequence>
<dbReference type="Proteomes" id="UP000266673">
    <property type="component" value="Unassembled WGS sequence"/>
</dbReference>
<organism evidence="1 2">
    <name type="scientific">Gigaspora rosea</name>
    <dbReference type="NCBI Taxonomy" id="44941"/>
    <lineage>
        <taxon>Eukaryota</taxon>
        <taxon>Fungi</taxon>
        <taxon>Fungi incertae sedis</taxon>
        <taxon>Mucoromycota</taxon>
        <taxon>Glomeromycotina</taxon>
        <taxon>Glomeromycetes</taxon>
        <taxon>Diversisporales</taxon>
        <taxon>Gigasporaceae</taxon>
        <taxon>Gigaspora</taxon>
    </lineage>
</organism>
<evidence type="ECO:0000313" key="2">
    <source>
        <dbReference type="Proteomes" id="UP000266673"/>
    </source>
</evidence>
<dbReference type="AlphaFoldDB" id="A0A397UQ48"/>